<dbReference type="CDD" id="cd00833">
    <property type="entry name" value="PKS"/>
    <property type="match status" value="1"/>
</dbReference>
<dbReference type="RefSeq" id="WP_181580790.1">
    <property type="nucleotide sequence ID" value="NZ_CP059399.1"/>
</dbReference>
<dbReference type="InterPro" id="IPR009081">
    <property type="entry name" value="PP-bd_ACP"/>
</dbReference>
<dbReference type="InterPro" id="IPR057326">
    <property type="entry name" value="KR_dom"/>
</dbReference>
<dbReference type="SUPFAM" id="SSF50129">
    <property type="entry name" value="GroES-like"/>
    <property type="match status" value="1"/>
</dbReference>
<evidence type="ECO:0000259" key="12">
    <source>
        <dbReference type="PROSITE" id="PS52019"/>
    </source>
</evidence>
<dbReference type="Pfam" id="PF16197">
    <property type="entry name" value="KAsynt_C_assoc"/>
    <property type="match status" value="1"/>
</dbReference>
<dbReference type="SMART" id="SM00829">
    <property type="entry name" value="PKS_ER"/>
    <property type="match status" value="1"/>
</dbReference>
<dbReference type="InterPro" id="IPR016039">
    <property type="entry name" value="Thiolase-like"/>
</dbReference>
<dbReference type="SMART" id="SM01294">
    <property type="entry name" value="PKS_PP_betabranch"/>
    <property type="match status" value="1"/>
</dbReference>
<feature type="region of interest" description="C-terminal hotdog fold" evidence="9">
    <location>
        <begin position="1082"/>
        <end position="1221"/>
    </location>
</feature>
<dbReference type="InterPro" id="IPR032821">
    <property type="entry name" value="PKS_assoc"/>
</dbReference>
<feature type="region of interest" description="N-terminal hotdog fold" evidence="9">
    <location>
        <begin position="948"/>
        <end position="1068"/>
    </location>
</feature>
<keyword evidence="7" id="KW-0511">Multifunctional enzyme</keyword>
<dbReference type="Gene3D" id="3.30.70.3290">
    <property type="match status" value="1"/>
</dbReference>
<dbReference type="GO" id="GO:0031177">
    <property type="term" value="F:phosphopantetheine binding"/>
    <property type="evidence" value="ECO:0007669"/>
    <property type="project" value="InterPro"/>
</dbReference>
<dbReference type="SUPFAM" id="SSF51735">
    <property type="entry name" value="NAD(P)-binding Rossmann-fold domains"/>
    <property type="match status" value="3"/>
</dbReference>
<dbReference type="InterPro" id="IPR020807">
    <property type="entry name" value="PKS_DH"/>
</dbReference>
<dbReference type="Gene3D" id="1.10.1200.10">
    <property type="entry name" value="ACP-like"/>
    <property type="match status" value="1"/>
</dbReference>
<dbReference type="InterPro" id="IPR036291">
    <property type="entry name" value="NAD(P)-bd_dom_sf"/>
</dbReference>
<dbReference type="Pfam" id="PF08240">
    <property type="entry name" value="ADH_N"/>
    <property type="match status" value="1"/>
</dbReference>
<dbReference type="KEGG" id="nhu:H0264_30745"/>
<dbReference type="PANTHER" id="PTHR43775">
    <property type="entry name" value="FATTY ACID SYNTHASE"/>
    <property type="match status" value="1"/>
</dbReference>
<dbReference type="GO" id="GO:0004315">
    <property type="term" value="F:3-oxoacyl-[acyl-carrier-protein] synthase activity"/>
    <property type="evidence" value="ECO:0007669"/>
    <property type="project" value="InterPro"/>
</dbReference>
<dbReference type="Gene3D" id="3.90.180.10">
    <property type="entry name" value="Medium-chain alcohol dehydrogenases, catalytic domain"/>
    <property type="match status" value="1"/>
</dbReference>
<dbReference type="SMART" id="SM00825">
    <property type="entry name" value="PKS_KS"/>
    <property type="match status" value="1"/>
</dbReference>
<dbReference type="InterPro" id="IPR016035">
    <property type="entry name" value="Acyl_Trfase/lysoPLipase"/>
</dbReference>
<protein>
    <submittedName>
        <fullName evidence="13">Type I polyketide synthase</fullName>
    </submittedName>
</protein>
<evidence type="ECO:0000256" key="3">
    <source>
        <dbReference type="ARBA" id="ARBA00022553"/>
    </source>
</evidence>
<keyword evidence="2" id="KW-0596">Phosphopantetheine</keyword>
<feature type="domain" description="Ketosynthase family 3 (KS3)" evidence="11">
    <location>
        <begin position="32"/>
        <end position="446"/>
    </location>
</feature>
<keyword evidence="8" id="KW-0012">Acyltransferase</keyword>
<dbReference type="GO" id="GO:0004312">
    <property type="term" value="F:fatty acid synthase activity"/>
    <property type="evidence" value="ECO:0007669"/>
    <property type="project" value="TreeGrafter"/>
</dbReference>
<evidence type="ECO:0000259" key="11">
    <source>
        <dbReference type="PROSITE" id="PS52004"/>
    </source>
</evidence>
<feature type="active site" description="Proton donor; for dehydratase activity" evidence="9">
    <location>
        <position position="1143"/>
    </location>
</feature>
<dbReference type="PANTHER" id="PTHR43775:SF51">
    <property type="entry name" value="INACTIVE PHENOLPHTHIOCEROL SYNTHESIS POLYKETIDE SYNTHASE TYPE I PKS1-RELATED"/>
    <property type="match status" value="1"/>
</dbReference>
<dbReference type="InterPro" id="IPR013968">
    <property type="entry name" value="PKS_KR"/>
</dbReference>
<keyword evidence="14" id="KW-1185">Reference proteome</keyword>
<dbReference type="InterPro" id="IPR020806">
    <property type="entry name" value="PKS_PP-bd"/>
</dbReference>
<evidence type="ECO:0000313" key="13">
    <source>
        <dbReference type="EMBL" id="QLY29586.1"/>
    </source>
</evidence>
<dbReference type="FunFam" id="1.10.1200.10:FF:000007">
    <property type="entry name" value="Probable polyketide synthase pks17"/>
    <property type="match status" value="1"/>
</dbReference>
<proteinExistence type="predicted"/>
<dbReference type="FunFam" id="3.40.47.10:FF:000019">
    <property type="entry name" value="Polyketide synthase type I"/>
    <property type="match status" value="1"/>
</dbReference>
<dbReference type="FunFam" id="3.40.50.720:FF:000209">
    <property type="entry name" value="Polyketide synthase Pks12"/>
    <property type="match status" value="1"/>
</dbReference>
<gene>
    <name evidence="13" type="ORF">H0264_30745</name>
</gene>
<evidence type="ECO:0000256" key="6">
    <source>
        <dbReference type="ARBA" id="ARBA00023098"/>
    </source>
</evidence>
<organism evidence="13 14">
    <name type="scientific">Nocardia huaxiensis</name>
    <dbReference type="NCBI Taxonomy" id="2755382"/>
    <lineage>
        <taxon>Bacteria</taxon>
        <taxon>Bacillati</taxon>
        <taxon>Actinomycetota</taxon>
        <taxon>Actinomycetes</taxon>
        <taxon>Mycobacteriales</taxon>
        <taxon>Nocardiaceae</taxon>
        <taxon>Nocardia</taxon>
    </lineage>
</organism>
<keyword evidence="4" id="KW-0808">Transferase</keyword>
<dbReference type="Gene3D" id="3.40.47.10">
    <property type="match status" value="1"/>
</dbReference>
<dbReference type="InterPro" id="IPR016036">
    <property type="entry name" value="Malonyl_transacylase_ACP-bd"/>
</dbReference>
<feature type="domain" description="PKS/mFAS DH" evidence="12">
    <location>
        <begin position="948"/>
        <end position="1221"/>
    </location>
</feature>
<dbReference type="InterPro" id="IPR011032">
    <property type="entry name" value="GroES-like_sf"/>
</dbReference>
<dbReference type="InterPro" id="IPR049900">
    <property type="entry name" value="PKS_mFAS_DH"/>
</dbReference>
<dbReference type="Pfam" id="PF21089">
    <property type="entry name" value="PKS_DH_N"/>
    <property type="match status" value="1"/>
</dbReference>
<dbReference type="CDD" id="cd05195">
    <property type="entry name" value="enoyl_red"/>
    <property type="match status" value="1"/>
</dbReference>
<keyword evidence="5" id="KW-0276">Fatty acid metabolism</keyword>
<sequence length="2162" mass="228035">MTTNEELVEALRNSLLEQERLRRDGRYADALAEPIAIVATGCRYPGGVRSPEQLWDLVTGGVDASSDFPVDRDWDLDGLYDPEPGAPGKIYVRRGGFLHDAAEFDAGFFGISPREAAAMDPQQRLLLEVSWETFERAGLDPVSLRGSDTGVFAGVMYHNYGTDAVGSAGSVVSGRLSYVLGLEGPAITVDTACSSSLVALHLAVHSLRMRECGLAVVGGVAVMTTPNSFVEFSRQRGLAPDGRCKAFAAAADGVGWSEGIGVLLLERLSDAQRNGHTVLAVVRGSAVNQDGASNGLTAPNGPAQQRVIRQALANARVPAGEVDVVEAHGSGTRLGDPIEATALLATYGAERATGEPLWLGSVKSNIGHAQAASGVAGVIKMVEALRRGVIPPTLHVDAPTPHVAWDTGRVELATARRDWPRSDHPRRAAVSSFGISGTNAHVILEQAPAGGAVEPPGDRTAEYTAPERTAAGRTPAELPAAEYAVTEHVPGFLVPQVIPWLLSAKTAESLTGQAQRLRERLEAGPDPVDVGFSLVTSRSVFAHRTVVLGRDEAALVTGIADLACGNPAANAVTGRADVDGKTVFLFPGQGSQWLGMAAELLDTAPVFAAQIEECAAALAEFVDWSLPDVLRDAELAARLDNPSVVQPVLFAVMVALARLWRSLGVEPDAVIGHSQGEIAAAQVAGALSLREATRIVVVRSRVLHDLSGHGGMVSVLRPVAEISALIEERWPGRLSIAVVNGATSTVVSGDNDALDELIAQCDGSARRVAVDYAAHSHRIDEVRAEFLRELGEVRPRPATVPVISSVTGAVLDGETMDAEYWFRNLRAPVRFDRALATAYDRRGRAFVECSPHPVLTAEVREFLDGTEDAERSVAVGSLRRGDGGLERFLTSLATAYVRGVPADWARLFDGAGASRIDLPTYAFERKRYWLETPPAAPGAESGFTAAEHPLLGAVVELADHDGLLMTGRLSLSAHRWLADHRVGEQVLLPGAAFAELALFAAGTVGAARVAELILAAPLVIPEQGAIPVQIRVGETEPGEWRLGVYSRGTGDEWLCHATAVLDSTVTAQIPHPDLRMWPPVGATPVDIGDAYRTFAADGYRYGPVFQGLRAVWRRGDEVFAEVALPESAAEDAGRFGLHPALLDSALHTALVSATESGDPHAMKLPFSWEGVTLSAVGATALRVHTVLSGDRMELTLADPRGGPVARVDALTLRPLADAAPAHRSPAVDGVFTMNWIALADSEIPARELEWESLGDEQGWLLERCRADRDLLVLTCPSGGELPLVQRAHLLATEAIRRIQRLLADEKHSAATVVVVTRDAVAVDGGAQVDPAHAAVFGLMRSVHSENPGRTAVLDIDAHTDRRLAVTVMALSGEPQAAVRRGIPHVPRMTPCGADTVGNTGLATTANWRLAALDKGTLRGDNLVLEAVDAEAELAPDEVRVALRAAGLNFRDVLIALGVYPIDWVVVGGEGAGVVTAVGSAVTRLRPGDRVMGLFGKGIGASAVAPETTLARIPAGWSFEQAAAVPAVYATAYYALVDLAGLRAGESLLLHAATGGVGLAAIQLARHLGAHVLATASPAKWLVLHGLGFADADIANSRTLEFEAKFLERTAGRGVDVVLNSLAGEFVDASLRLLPRGGRFIEMGLTDLRDRDEIAAAYPEVSYRDFVLMDAPGERLREIFTELVSLFESGALQPLPITLWDVRQAPESFRYLSQARHIGKNVLTIPTPPDPEGTVVITGGTGGLGAVVARHLLAEYGIRHLVLTSRRGPAAAGAAELAAELTAAGATVHLAACDVADGDAVRALIAGIDPAHPLTGVVHAAGVLEDGIFADQTPERLRKVFAPKVDAAWHLHEATKHLPLSMFLLFSSIAAAVGSPGQSNYAAANAFLDALATLRRRQGLPATSIAWGLWEQATGMTGALTDTDRARLRAGGFVPISDAEGVAMLDAALGSGQPYVVASRIDATALRGVDAELVPPVLRGLVRSVRRAADAGAEQASKLVASLIGLNPAEQEKTLLDLVRSHAAAVLGHDSADSIGADHAFKDLGFDSLGAVEFRNRLKSSTGLKLGTTVVFDYPTPAALAGYLRAEIAPADDAVSRLVAQTELLSAAVRGVEFDRADITLLTAKLTEIIRNLQGGNGSGIDLDAAEDDELFDFIDSAPTARH</sequence>
<dbReference type="SMART" id="SM00827">
    <property type="entry name" value="PKS_AT"/>
    <property type="match status" value="1"/>
</dbReference>
<dbReference type="SMART" id="SM00822">
    <property type="entry name" value="PKS_KR"/>
    <property type="match status" value="1"/>
</dbReference>
<dbReference type="GO" id="GO:0016491">
    <property type="term" value="F:oxidoreductase activity"/>
    <property type="evidence" value="ECO:0007669"/>
    <property type="project" value="InterPro"/>
</dbReference>
<dbReference type="InterPro" id="IPR020843">
    <property type="entry name" value="ER"/>
</dbReference>
<dbReference type="SUPFAM" id="SSF53901">
    <property type="entry name" value="Thiolase-like"/>
    <property type="match status" value="1"/>
</dbReference>
<keyword evidence="3" id="KW-0597">Phosphoprotein</keyword>
<dbReference type="SMART" id="SM00823">
    <property type="entry name" value="PKS_PP"/>
    <property type="match status" value="1"/>
</dbReference>
<dbReference type="SUPFAM" id="SSF55048">
    <property type="entry name" value="Probable ACP-binding domain of malonyl-CoA ACP transacylase"/>
    <property type="match status" value="1"/>
</dbReference>
<dbReference type="PROSITE" id="PS52004">
    <property type="entry name" value="KS3_2"/>
    <property type="match status" value="1"/>
</dbReference>
<dbReference type="InterPro" id="IPR020841">
    <property type="entry name" value="PKS_Beta-ketoAc_synthase_dom"/>
</dbReference>
<dbReference type="InterPro" id="IPR013154">
    <property type="entry name" value="ADH-like_N"/>
</dbReference>
<name>A0A7D6Z0S4_9NOCA</name>
<dbReference type="SUPFAM" id="SSF47336">
    <property type="entry name" value="ACP-like"/>
    <property type="match status" value="1"/>
</dbReference>
<dbReference type="InterPro" id="IPR014043">
    <property type="entry name" value="Acyl_transferase_dom"/>
</dbReference>
<dbReference type="PROSITE" id="PS00606">
    <property type="entry name" value="KS3_1"/>
    <property type="match status" value="1"/>
</dbReference>
<dbReference type="InterPro" id="IPR036736">
    <property type="entry name" value="ACP-like_sf"/>
</dbReference>
<keyword evidence="6" id="KW-0443">Lipid metabolism</keyword>
<dbReference type="Gene3D" id="3.40.50.720">
    <property type="entry name" value="NAD(P)-binding Rossmann-like Domain"/>
    <property type="match status" value="1"/>
</dbReference>
<dbReference type="PROSITE" id="PS50075">
    <property type="entry name" value="CARRIER"/>
    <property type="match status" value="1"/>
</dbReference>
<feature type="domain" description="Carrier" evidence="10">
    <location>
        <begin position="2012"/>
        <end position="2087"/>
    </location>
</feature>
<dbReference type="Gene3D" id="3.10.129.110">
    <property type="entry name" value="Polyketide synthase dehydratase"/>
    <property type="match status" value="1"/>
</dbReference>
<dbReference type="FunFam" id="3.40.366.10:FF:000002">
    <property type="entry name" value="Probable polyketide synthase 2"/>
    <property type="match status" value="1"/>
</dbReference>
<dbReference type="Pfam" id="PF13602">
    <property type="entry name" value="ADH_zinc_N_2"/>
    <property type="match status" value="1"/>
</dbReference>
<evidence type="ECO:0000256" key="4">
    <source>
        <dbReference type="ARBA" id="ARBA00022679"/>
    </source>
</evidence>
<dbReference type="InterPro" id="IPR055123">
    <property type="entry name" value="SpnB-like_Rossmann"/>
</dbReference>
<dbReference type="InterPro" id="IPR018201">
    <property type="entry name" value="Ketoacyl_synth_AS"/>
</dbReference>
<evidence type="ECO:0000256" key="5">
    <source>
        <dbReference type="ARBA" id="ARBA00022832"/>
    </source>
</evidence>
<dbReference type="InterPro" id="IPR014030">
    <property type="entry name" value="Ketoacyl_synth_N"/>
</dbReference>
<reference evidence="13 14" key="1">
    <citation type="submission" date="2020-07" db="EMBL/GenBank/DDBJ databases">
        <authorList>
            <person name="Zhuang K."/>
            <person name="Ran Y."/>
        </authorList>
    </citation>
    <scope>NUCLEOTIDE SEQUENCE [LARGE SCALE GENOMIC DNA]</scope>
    <source>
        <strain evidence="13 14">WCH-YHL-001</strain>
    </source>
</reference>
<dbReference type="Gene3D" id="3.40.366.10">
    <property type="entry name" value="Malonyl-Coenzyme A Acyl Carrier Protein, domain 2"/>
    <property type="match status" value="1"/>
</dbReference>
<evidence type="ECO:0000256" key="8">
    <source>
        <dbReference type="ARBA" id="ARBA00023315"/>
    </source>
</evidence>
<evidence type="ECO:0000256" key="9">
    <source>
        <dbReference type="PROSITE-ProRule" id="PRU01363"/>
    </source>
</evidence>
<dbReference type="Pfam" id="PF00109">
    <property type="entry name" value="ketoacyl-synt"/>
    <property type="match status" value="1"/>
</dbReference>
<evidence type="ECO:0000313" key="14">
    <source>
        <dbReference type="Proteomes" id="UP000515512"/>
    </source>
</evidence>
<dbReference type="InterPro" id="IPR042104">
    <property type="entry name" value="PKS_dehydratase_sf"/>
</dbReference>
<evidence type="ECO:0000259" key="10">
    <source>
        <dbReference type="PROSITE" id="PS50075"/>
    </source>
</evidence>
<dbReference type="GO" id="GO:0006633">
    <property type="term" value="P:fatty acid biosynthetic process"/>
    <property type="evidence" value="ECO:0007669"/>
    <property type="project" value="InterPro"/>
</dbReference>
<feature type="active site" description="Proton acceptor; for dehydratase activity" evidence="9">
    <location>
        <position position="980"/>
    </location>
</feature>
<dbReference type="Pfam" id="PF08659">
    <property type="entry name" value="KR"/>
    <property type="match status" value="1"/>
</dbReference>
<evidence type="ECO:0000256" key="7">
    <source>
        <dbReference type="ARBA" id="ARBA00023268"/>
    </source>
</evidence>
<dbReference type="InterPro" id="IPR001227">
    <property type="entry name" value="Ac_transferase_dom_sf"/>
</dbReference>
<dbReference type="SUPFAM" id="SSF52151">
    <property type="entry name" value="FabD/lysophospholipase-like"/>
    <property type="match status" value="1"/>
</dbReference>
<dbReference type="SMART" id="SM00826">
    <property type="entry name" value="PKS_DH"/>
    <property type="match status" value="1"/>
</dbReference>
<comment type="pathway">
    <text evidence="1">Lipid metabolism.</text>
</comment>
<dbReference type="Pfam" id="PF00550">
    <property type="entry name" value="PP-binding"/>
    <property type="match status" value="1"/>
</dbReference>
<dbReference type="Proteomes" id="UP000515512">
    <property type="component" value="Chromosome"/>
</dbReference>
<dbReference type="Pfam" id="PF00698">
    <property type="entry name" value="Acyl_transf_1"/>
    <property type="match status" value="1"/>
</dbReference>
<dbReference type="Pfam" id="PF22953">
    <property type="entry name" value="SpnB_Rossmann"/>
    <property type="match status" value="1"/>
</dbReference>
<dbReference type="PROSITE" id="PS52019">
    <property type="entry name" value="PKS_MFAS_DH"/>
    <property type="match status" value="1"/>
</dbReference>
<dbReference type="EMBL" id="CP059399">
    <property type="protein sequence ID" value="QLY29586.1"/>
    <property type="molecule type" value="Genomic_DNA"/>
</dbReference>
<dbReference type="Gene3D" id="3.40.50.11460">
    <property type="match status" value="1"/>
</dbReference>
<dbReference type="Pfam" id="PF22621">
    <property type="entry name" value="CurL-like_PKS_C"/>
    <property type="match status" value="1"/>
</dbReference>
<dbReference type="Pfam" id="PF02801">
    <property type="entry name" value="Ketoacyl-synt_C"/>
    <property type="match status" value="1"/>
</dbReference>
<dbReference type="CDD" id="cd08956">
    <property type="entry name" value="KR_3_FAS_SDR_x"/>
    <property type="match status" value="1"/>
</dbReference>
<dbReference type="InterPro" id="IPR049552">
    <property type="entry name" value="PKS_DH_N"/>
</dbReference>
<evidence type="ECO:0000256" key="1">
    <source>
        <dbReference type="ARBA" id="ARBA00005189"/>
    </source>
</evidence>
<dbReference type="InterPro" id="IPR050091">
    <property type="entry name" value="PKS_NRPS_Biosynth_Enz"/>
</dbReference>
<dbReference type="InterPro" id="IPR014031">
    <property type="entry name" value="Ketoacyl_synth_C"/>
</dbReference>
<evidence type="ECO:0000256" key="2">
    <source>
        <dbReference type="ARBA" id="ARBA00022450"/>
    </source>
</evidence>
<dbReference type="InterPro" id="IPR049551">
    <property type="entry name" value="PKS_DH_C"/>
</dbReference>
<accession>A0A7D6Z0S4</accession>
<dbReference type="Pfam" id="PF14765">
    <property type="entry name" value="PS-DH"/>
    <property type="match status" value="1"/>
</dbReference>